<feature type="domain" description="AAA-ATPase-like" evidence="1">
    <location>
        <begin position="21"/>
        <end position="208"/>
    </location>
</feature>
<dbReference type="InterPro" id="IPR018631">
    <property type="entry name" value="AAA-ATPase-like_dom"/>
</dbReference>
<organism evidence="2 3">
    <name type="scientific">Blautia obeum</name>
    <dbReference type="NCBI Taxonomy" id="40520"/>
    <lineage>
        <taxon>Bacteria</taxon>
        <taxon>Bacillati</taxon>
        <taxon>Bacillota</taxon>
        <taxon>Clostridia</taxon>
        <taxon>Lachnospirales</taxon>
        <taxon>Lachnospiraceae</taxon>
        <taxon>Blautia</taxon>
    </lineage>
</organism>
<dbReference type="Proteomes" id="UP000095645">
    <property type="component" value="Unassembled WGS sequence"/>
</dbReference>
<evidence type="ECO:0000259" key="1">
    <source>
        <dbReference type="Pfam" id="PF09820"/>
    </source>
</evidence>
<dbReference type="AlphaFoldDB" id="A0A174DVJ1"/>
<name>A0A174DVJ1_9FIRM</name>
<dbReference type="PANTHER" id="PTHR34825:SF1">
    <property type="entry name" value="AAA-ATPASE-LIKE DOMAIN-CONTAINING PROTEIN"/>
    <property type="match status" value="1"/>
</dbReference>
<dbReference type="InterPro" id="IPR012547">
    <property type="entry name" value="PDDEXK_9"/>
</dbReference>
<dbReference type="EMBL" id="CYZP01000021">
    <property type="protein sequence ID" value="CUO29454.1"/>
    <property type="molecule type" value="Genomic_DNA"/>
</dbReference>
<proteinExistence type="predicted"/>
<sequence>MGIYLNSISSYSLYKSEYTRPYFVDKSSLLKELIPLAEQGNAHICITRPRRFGKTVMANMIGAFFSKGVESSDVFDWLQISADKDYRKHLNQHNVIYIDFSKMPGNCKSYMEYITRIEERLKRDLLKVYSEIEIYPEDSLWDILESIFIEYNGQKFIFIFDEWDCIFHKNFVTEEDRQNYISFLSNLLKDHAYVSLSYMTGILPIAKYSSGSELNMFIEYTMASEEKFSEDFGFTESETDMLYRRYLEICRNEGKTPYVTREGLETWYDGYYAKNGERMYNPRSVVASLTNNNLDSYWTSSGPYDEIFYYVKNNVAEVRNDLAVMISGEGVPAKIKEYAATSMNLTTREEILSAMVVYGFLSYYQGKVYIPNKELMDKFDEMLQKEASLGYVYRLAKESERMLKATLEKDTSTMEEILEYAHNTETPILSYNNEVELSSIVNLVYLCVRDSYRVEREDKAGLGFVDFIFYPENPADTGIILELKVDHTADEAVQQIIDKKYSLRFSGKAGEKAKYTGEILAVGIGYNKKTKKHQCRVITLRKDTLY</sequence>
<evidence type="ECO:0000313" key="3">
    <source>
        <dbReference type="Proteomes" id="UP000095645"/>
    </source>
</evidence>
<dbReference type="Pfam" id="PF09820">
    <property type="entry name" value="AAA-ATPase_like"/>
    <property type="match status" value="1"/>
</dbReference>
<gene>
    <name evidence="2" type="ORF">ERS852476_02432</name>
</gene>
<dbReference type="InterPro" id="IPR027417">
    <property type="entry name" value="P-loop_NTPase"/>
</dbReference>
<protein>
    <submittedName>
        <fullName evidence="2">Predicted ATPase (AAA+ superfamily)</fullName>
    </submittedName>
</protein>
<evidence type="ECO:0000313" key="2">
    <source>
        <dbReference type="EMBL" id="CUO29454.1"/>
    </source>
</evidence>
<accession>A0A174DVJ1</accession>
<dbReference type="PANTHER" id="PTHR34825">
    <property type="entry name" value="CONSERVED PROTEIN, WITH A WEAK D-GALACTARATE DEHYDRATASE/ALTRONATE HYDROLASE DOMAIN"/>
    <property type="match status" value="1"/>
</dbReference>
<dbReference type="Gene3D" id="3.40.50.300">
    <property type="entry name" value="P-loop containing nucleotide triphosphate hydrolases"/>
    <property type="match status" value="1"/>
</dbReference>
<reference evidence="2 3" key="1">
    <citation type="submission" date="2015-09" db="EMBL/GenBank/DDBJ databases">
        <authorList>
            <consortium name="Pathogen Informatics"/>
        </authorList>
    </citation>
    <scope>NUCLEOTIDE SEQUENCE [LARGE SCALE GENOMIC DNA]</scope>
    <source>
        <strain evidence="2 3">2789STDY5834861</strain>
    </source>
</reference>
<dbReference type="Pfam" id="PF08011">
    <property type="entry name" value="PDDEXK_9"/>
    <property type="match status" value="1"/>
</dbReference>
<dbReference type="SUPFAM" id="SSF52540">
    <property type="entry name" value="P-loop containing nucleoside triphosphate hydrolases"/>
    <property type="match status" value="1"/>
</dbReference>
<dbReference type="RefSeq" id="WP_055058325.1">
    <property type="nucleotide sequence ID" value="NZ_CYZP01000021.1"/>
</dbReference>